<keyword evidence="4" id="KW-0805">Transcription regulation</keyword>
<evidence type="ECO:0000256" key="3">
    <source>
        <dbReference type="ARBA" id="ARBA00020726"/>
    </source>
</evidence>
<evidence type="ECO:0000256" key="1">
    <source>
        <dbReference type="ARBA" id="ARBA00007247"/>
    </source>
</evidence>
<protein>
    <recommendedName>
        <fullName evidence="3">Mitochondrial import inner membrane translocase subunit TIM21</fullName>
    </recommendedName>
    <alternativeName>
        <fullName evidence="2">Mitochondrial import inner membrane translocase subunit Tim21</fullName>
    </alternativeName>
</protein>
<feature type="compositionally biased region" description="Polar residues" evidence="7">
    <location>
        <begin position="233"/>
        <end position="260"/>
    </location>
</feature>
<evidence type="ECO:0000313" key="10">
    <source>
        <dbReference type="EMBL" id="OZJ06679.1"/>
    </source>
</evidence>
<dbReference type="SUPFAM" id="SSF54616">
    <property type="entry name" value="DNA-binding domain of Mlu1-box binding protein MBP1"/>
    <property type="match status" value="1"/>
</dbReference>
<dbReference type="PROSITE" id="PS51299">
    <property type="entry name" value="HTH_APSES"/>
    <property type="match status" value="1"/>
</dbReference>
<dbReference type="InterPro" id="IPR013261">
    <property type="entry name" value="Tim21"/>
</dbReference>
<dbReference type="PANTHER" id="PTHR47792:SF1">
    <property type="entry name" value="PROTEIN SOK2-RELATED"/>
    <property type="match status" value="1"/>
</dbReference>
<dbReference type="EMBL" id="MVBO01000002">
    <property type="protein sequence ID" value="OZJ06679.1"/>
    <property type="molecule type" value="Genomic_DNA"/>
</dbReference>
<organism evidence="10 11">
    <name type="scientific">Bifiguratus adelaidae</name>
    <dbReference type="NCBI Taxonomy" id="1938954"/>
    <lineage>
        <taxon>Eukaryota</taxon>
        <taxon>Fungi</taxon>
        <taxon>Fungi incertae sedis</taxon>
        <taxon>Mucoromycota</taxon>
        <taxon>Mucoromycotina</taxon>
        <taxon>Endogonomycetes</taxon>
        <taxon>Endogonales</taxon>
        <taxon>Endogonales incertae sedis</taxon>
        <taxon>Bifiguratus</taxon>
    </lineage>
</organism>
<dbReference type="GO" id="GO:0005744">
    <property type="term" value="C:TIM23 mitochondrial import inner membrane translocase complex"/>
    <property type="evidence" value="ECO:0007669"/>
    <property type="project" value="InterPro"/>
</dbReference>
<dbReference type="InterPro" id="IPR029790">
    <property type="entry name" value="EFG1/Phd1/StuA"/>
</dbReference>
<dbReference type="GO" id="GO:0003700">
    <property type="term" value="F:DNA-binding transcription factor activity"/>
    <property type="evidence" value="ECO:0007669"/>
    <property type="project" value="TreeGrafter"/>
</dbReference>
<keyword evidence="5" id="KW-0238">DNA-binding</keyword>
<keyword evidence="6" id="KW-0804">Transcription</keyword>
<feature type="domain" description="HTH APSES-type" evidence="9">
    <location>
        <begin position="316"/>
        <end position="423"/>
    </location>
</feature>
<accession>A0A261Y7V2</accession>
<feature type="region of interest" description="Disordered" evidence="7">
    <location>
        <begin position="232"/>
        <end position="262"/>
    </location>
</feature>
<gene>
    <name evidence="10" type="ORF">BZG36_00394</name>
</gene>
<keyword evidence="8" id="KW-1133">Transmembrane helix</keyword>
<feature type="region of interest" description="Disordered" evidence="7">
    <location>
        <begin position="40"/>
        <end position="71"/>
    </location>
</feature>
<dbReference type="PANTHER" id="PTHR47792">
    <property type="entry name" value="PROTEIN SOK2-RELATED"/>
    <property type="match status" value="1"/>
</dbReference>
<proteinExistence type="inferred from homology"/>
<reference evidence="10 11" key="1">
    <citation type="journal article" date="2017" name="Mycologia">
        <title>Bifiguratus adelaidae, gen. et sp. nov., a new member of Mucoromycotina in endophytic and soil-dwelling habitats.</title>
        <authorList>
            <person name="Torres-Cruz T.J."/>
            <person name="Billingsley Tobias T.L."/>
            <person name="Almatruk M."/>
            <person name="Hesse C."/>
            <person name="Kuske C.R."/>
            <person name="Desiro A."/>
            <person name="Benucci G.M."/>
            <person name="Bonito G."/>
            <person name="Stajich J.E."/>
            <person name="Dunlap C."/>
            <person name="Arnold A.E."/>
            <person name="Porras-Alfaro A."/>
        </authorList>
    </citation>
    <scope>NUCLEOTIDE SEQUENCE [LARGE SCALE GENOMIC DNA]</scope>
    <source>
        <strain evidence="10 11">AZ0501</strain>
    </source>
</reference>
<comment type="similarity">
    <text evidence="1">Belongs to the EFG1/PHD1/stuA family.</text>
</comment>
<dbReference type="Pfam" id="PF08294">
    <property type="entry name" value="TIM21"/>
    <property type="match status" value="1"/>
</dbReference>
<dbReference type="SMART" id="SM01252">
    <property type="entry name" value="KilA-N"/>
    <property type="match status" value="1"/>
</dbReference>
<sequence length="439" mass="49360">MNTASRAIYKSAGTRQRLILNGSRTISRQLRPIRALRTTSKCGQENTEREVRSRAGPAAHDNGNGHRNRTGIVGMEGRKQWSELTTVVESTKATANVSIIALGVGLLGALSYLVFTELFSSNSHTHIYSDALDRIRSNMDVKARLGAPIKDYAQPDDGKLRRRRRIIYRVYKDQLGREHLFMRVYLEGSDADGVAAMEMVKNRRKNWEYKYLYVDVPGEGLPSQRVFVEYNPNAGQDDQGQIETQRQEGQSENSQDQSSPLEKLTNKAAPVLETVFSGTTAAFDLAAPYVMSDVDMTDLFFGSNGQEHLLNIPDARVTTCWWEEEKTLYYQMQVRGFCITRRNDNGMVNGTKLLNLAQLSRGKRDAALKHVHGRRVQKTGPMHLKGVWIPLAQAVEFAHMYDLYSVLEPILTMESCPSLIDSGTASPNTLEMPTPLWLE</sequence>
<evidence type="ECO:0000256" key="2">
    <source>
        <dbReference type="ARBA" id="ARBA00020213"/>
    </source>
</evidence>
<keyword evidence="8" id="KW-0472">Membrane</keyword>
<dbReference type="InterPro" id="IPR003163">
    <property type="entry name" value="Tscrpt_reg_HTH_APSES-type"/>
</dbReference>
<dbReference type="InterPro" id="IPR018004">
    <property type="entry name" value="KilA/APSES_HTH"/>
</dbReference>
<feature type="transmembrane region" description="Helical" evidence="8">
    <location>
        <begin position="93"/>
        <end position="115"/>
    </location>
</feature>
<dbReference type="InterPro" id="IPR036887">
    <property type="entry name" value="HTH_APSES_sf"/>
</dbReference>
<dbReference type="Gene3D" id="3.10.260.10">
    <property type="entry name" value="Transcription regulator HTH, APSES-type DNA-binding domain"/>
    <property type="match status" value="1"/>
</dbReference>
<evidence type="ECO:0000259" key="9">
    <source>
        <dbReference type="PROSITE" id="PS51299"/>
    </source>
</evidence>
<dbReference type="GO" id="GO:0005634">
    <property type="term" value="C:nucleus"/>
    <property type="evidence" value="ECO:0007669"/>
    <property type="project" value="TreeGrafter"/>
</dbReference>
<comment type="caution">
    <text evidence="10">The sequence shown here is derived from an EMBL/GenBank/DDBJ whole genome shotgun (WGS) entry which is preliminary data.</text>
</comment>
<dbReference type="InterPro" id="IPR038552">
    <property type="entry name" value="Tim21_IMS_sf"/>
</dbReference>
<dbReference type="GO" id="GO:0043565">
    <property type="term" value="F:sequence-specific DNA binding"/>
    <property type="evidence" value="ECO:0007669"/>
    <property type="project" value="TreeGrafter"/>
</dbReference>
<dbReference type="Gene3D" id="3.10.450.320">
    <property type="entry name" value="Mitochondrial import inner membrane translocase subunit Tim21"/>
    <property type="match status" value="1"/>
</dbReference>
<evidence type="ECO:0000256" key="6">
    <source>
        <dbReference type="ARBA" id="ARBA00023163"/>
    </source>
</evidence>
<evidence type="ECO:0000313" key="11">
    <source>
        <dbReference type="Proteomes" id="UP000242875"/>
    </source>
</evidence>
<dbReference type="GO" id="GO:0045944">
    <property type="term" value="P:positive regulation of transcription by RNA polymerase II"/>
    <property type="evidence" value="ECO:0007669"/>
    <property type="project" value="TreeGrafter"/>
</dbReference>
<evidence type="ECO:0000256" key="8">
    <source>
        <dbReference type="SAM" id="Phobius"/>
    </source>
</evidence>
<dbReference type="Proteomes" id="UP000242875">
    <property type="component" value="Unassembled WGS sequence"/>
</dbReference>
<name>A0A261Y7V2_9FUNG</name>
<evidence type="ECO:0000256" key="4">
    <source>
        <dbReference type="ARBA" id="ARBA00023015"/>
    </source>
</evidence>
<dbReference type="OrthoDB" id="436405at2759"/>
<evidence type="ECO:0000256" key="5">
    <source>
        <dbReference type="ARBA" id="ARBA00023125"/>
    </source>
</evidence>
<keyword evidence="11" id="KW-1185">Reference proteome</keyword>
<keyword evidence="8" id="KW-0812">Transmembrane</keyword>
<dbReference type="AlphaFoldDB" id="A0A261Y7V2"/>
<evidence type="ECO:0000256" key="7">
    <source>
        <dbReference type="SAM" id="MobiDB-lite"/>
    </source>
</evidence>
<dbReference type="GO" id="GO:0030150">
    <property type="term" value="P:protein import into mitochondrial matrix"/>
    <property type="evidence" value="ECO:0007669"/>
    <property type="project" value="InterPro"/>
</dbReference>